<dbReference type="AlphaFoldDB" id="A0A4P9VF64"/>
<evidence type="ECO:0000313" key="1">
    <source>
        <dbReference type="EMBL" id="RDH41715.1"/>
    </source>
</evidence>
<name>A0A4P9VF64_9GAMM</name>
<protein>
    <submittedName>
        <fullName evidence="1">Uncharacterized protein</fullName>
    </submittedName>
</protein>
<reference evidence="1 2" key="1">
    <citation type="submission" date="2017-04" db="EMBL/GenBank/DDBJ databases">
        <title>Draft genome sequence of Zooshikella ganghwensis VG4 isolated from Red Sea sediments.</title>
        <authorList>
            <person name="Rehman Z."/>
            <person name="Alam I."/>
            <person name="Kamau A."/>
            <person name="Bajic V."/>
            <person name="Leiknes T."/>
        </authorList>
    </citation>
    <scope>NUCLEOTIDE SEQUENCE [LARGE SCALE GENOMIC DNA]</scope>
    <source>
        <strain evidence="1 2">VG4</strain>
    </source>
</reference>
<organism evidence="1 2">
    <name type="scientific">Zooshikella ganghwensis</name>
    <dbReference type="NCBI Taxonomy" id="202772"/>
    <lineage>
        <taxon>Bacteria</taxon>
        <taxon>Pseudomonadati</taxon>
        <taxon>Pseudomonadota</taxon>
        <taxon>Gammaproteobacteria</taxon>
        <taxon>Oceanospirillales</taxon>
        <taxon>Zooshikellaceae</taxon>
        <taxon>Zooshikella</taxon>
    </lineage>
</organism>
<evidence type="ECO:0000313" key="2">
    <source>
        <dbReference type="Proteomes" id="UP000257039"/>
    </source>
</evidence>
<dbReference type="EMBL" id="NDXW01000004">
    <property type="protein sequence ID" value="RDH41715.1"/>
    <property type="molecule type" value="Genomic_DNA"/>
</dbReference>
<proteinExistence type="predicted"/>
<comment type="caution">
    <text evidence="1">The sequence shown here is derived from an EMBL/GenBank/DDBJ whole genome shotgun (WGS) entry which is preliminary data.</text>
</comment>
<sequence>MKTQNELNQLKECWKNNPYWYICNTAGFEEHRDELQAFLLETLNYWLESKDPKAVFAVKYLSQYISECENLVIEAKNKAKRLLASSIYGSKNSDVINECVDLIVNAAAGLAFLKFAKTTFNQETGFC</sequence>
<keyword evidence="2" id="KW-1185">Reference proteome</keyword>
<accession>A0A4P9VF64</accession>
<gene>
    <name evidence="1" type="ORF">B9G39_27025</name>
</gene>
<dbReference type="Proteomes" id="UP000257039">
    <property type="component" value="Unassembled WGS sequence"/>
</dbReference>
<dbReference type="RefSeq" id="WP_094789679.1">
    <property type="nucleotide sequence ID" value="NZ_NDXW01000004.1"/>
</dbReference>